<dbReference type="RefSeq" id="WP_127080962.1">
    <property type="nucleotide sequence ID" value="NZ_RSCL01000005.1"/>
</dbReference>
<dbReference type="EMBL" id="RSCL01000005">
    <property type="protein sequence ID" value="RUT07117.1"/>
    <property type="molecule type" value="Genomic_DNA"/>
</dbReference>
<dbReference type="Gene3D" id="1.10.287.130">
    <property type="match status" value="1"/>
</dbReference>
<dbReference type="CDD" id="cd00075">
    <property type="entry name" value="HATPase"/>
    <property type="match status" value="1"/>
</dbReference>
<gene>
    <name evidence="9" type="ORF">DSM106972_023780</name>
</gene>
<dbReference type="Pfam" id="PF02518">
    <property type="entry name" value="HATPase_c"/>
    <property type="match status" value="1"/>
</dbReference>
<evidence type="ECO:0000256" key="4">
    <source>
        <dbReference type="ARBA" id="ARBA00022679"/>
    </source>
</evidence>
<dbReference type="PANTHER" id="PTHR45453:SF1">
    <property type="entry name" value="PHOSPHATE REGULON SENSOR PROTEIN PHOR"/>
    <property type="match status" value="1"/>
</dbReference>
<keyword evidence="6" id="KW-0902">Two-component regulatory system</keyword>
<sequence length="410" mass="46018">MSAIFSISATSIYYFFRADLLKDQDERLQTLAQAAVPSLQTIKTKGTKDLNKDLPWRNLFDSQQSLEWFDADGKLIAREGTNFPNFPLAKSASTNRLNEGSPLVEQHGNIRSVSIAVYTDSLNKKILQLEGYIRVNESTKEFDQRMGQLQLGLEVGGVIVLTLSSVSGMFLTLLVIQPIKQSFQNLKQFTADASHELRNPLTVIMTTVELMESHSEQFSADDVRKFKTISTATQQIRHLVEDLRFLSHTDALTDTNVLDYPKVPLDEILQDLADTFETDAQNKKLSFESYLSTDIHIKGDTRQLKRLFANLLENAIKYSRTGGVVKLFLEKHKLFAVVRVEDTGIGIPQEYIPLVFQRFWRAETARLQAKEGLGLGLAIAQAIVQRHLGKITVSSKVGVGSCFQVHLPLA</sequence>
<dbReference type="AlphaFoldDB" id="A0A3S1CRG6"/>
<dbReference type="SMART" id="SM00387">
    <property type="entry name" value="HATPase_c"/>
    <property type="match status" value="1"/>
</dbReference>
<dbReference type="OrthoDB" id="417111at2"/>
<dbReference type="FunFam" id="3.30.565.10:FF:000006">
    <property type="entry name" value="Sensor histidine kinase WalK"/>
    <property type="match status" value="1"/>
</dbReference>
<dbReference type="GO" id="GO:0000155">
    <property type="term" value="F:phosphorelay sensor kinase activity"/>
    <property type="evidence" value="ECO:0007669"/>
    <property type="project" value="InterPro"/>
</dbReference>
<dbReference type="InterPro" id="IPR050351">
    <property type="entry name" value="BphY/WalK/GraS-like"/>
</dbReference>
<dbReference type="Proteomes" id="UP000271624">
    <property type="component" value="Unassembled WGS sequence"/>
</dbReference>
<dbReference type="PROSITE" id="PS50109">
    <property type="entry name" value="HIS_KIN"/>
    <property type="match status" value="1"/>
</dbReference>
<dbReference type="Gene3D" id="3.30.565.10">
    <property type="entry name" value="Histidine kinase-like ATPase, C-terminal domain"/>
    <property type="match status" value="1"/>
</dbReference>
<dbReference type="PRINTS" id="PR00344">
    <property type="entry name" value="BCTRLSENSOR"/>
</dbReference>
<name>A0A3S1CRG6_9CYAN</name>
<comment type="function">
    <text evidence="7">Photoreceptor which exists in two forms that are reversibly interconvertible by light: the R form that absorbs maximally in the red region of the spectrum and the FR form that absorbs maximally in the far-red region.</text>
</comment>
<dbReference type="InterPro" id="IPR004358">
    <property type="entry name" value="Sig_transdc_His_kin-like_C"/>
</dbReference>
<feature type="domain" description="Histidine kinase" evidence="8">
    <location>
        <begin position="192"/>
        <end position="410"/>
    </location>
</feature>
<evidence type="ECO:0000256" key="1">
    <source>
        <dbReference type="ARBA" id="ARBA00000085"/>
    </source>
</evidence>
<reference evidence="9" key="1">
    <citation type="submission" date="2018-12" db="EMBL/GenBank/DDBJ databases">
        <authorList>
            <person name="Will S."/>
            <person name="Neumann-Schaal M."/>
            <person name="Henke P."/>
        </authorList>
    </citation>
    <scope>NUCLEOTIDE SEQUENCE</scope>
    <source>
        <strain evidence="9">PCC 7102</strain>
    </source>
</reference>
<dbReference type="InterPro" id="IPR003661">
    <property type="entry name" value="HisK_dim/P_dom"/>
</dbReference>
<dbReference type="SUPFAM" id="SSF55874">
    <property type="entry name" value="ATPase domain of HSP90 chaperone/DNA topoisomerase II/histidine kinase"/>
    <property type="match status" value="1"/>
</dbReference>
<accession>A0A3S1CRG6</accession>
<protein>
    <recommendedName>
        <fullName evidence="2">histidine kinase</fullName>
        <ecNumber evidence="2">2.7.13.3</ecNumber>
    </recommendedName>
</protein>
<keyword evidence="10" id="KW-1185">Reference proteome</keyword>
<evidence type="ECO:0000256" key="6">
    <source>
        <dbReference type="ARBA" id="ARBA00023012"/>
    </source>
</evidence>
<keyword evidence="4" id="KW-0808">Transferase</keyword>
<evidence type="ECO:0000313" key="10">
    <source>
        <dbReference type="Proteomes" id="UP000271624"/>
    </source>
</evidence>
<dbReference type="EC" id="2.7.13.3" evidence="2"/>
<dbReference type="GO" id="GO:0005886">
    <property type="term" value="C:plasma membrane"/>
    <property type="evidence" value="ECO:0007669"/>
    <property type="project" value="TreeGrafter"/>
</dbReference>
<keyword evidence="3" id="KW-0597">Phosphoprotein</keyword>
<comment type="catalytic activity">
    <reaction evidence="1">
        <text>ATP + protein L-histidine = ADP + protein N-phospho-L-histidine.</text>
        <dbReference type="EC" id="2.7.13.3"/>
    </reaction>
</comment>
<dbReference type="SUPFAM" id="SSF47384">
    <property type="entry name" value="Homodimeric domain of signal transducing histidine kinase"/>
    <property type="match status" value="1"/>
</dbReference>
<dbReference type="GO" id="GO:0004721">
    <property type="term" value="F:phosphoprotein phosphatase activity"/>
    <property type="evidence" value="ECO:0007669"/>
    <property type="project" value="TreeGrafter"/>
</dbReference>
<organism evidence="9 10">
    <name type="scientific">Dulcicalothrix desertica PCC 7102</name>
    <dbReference type="NCBI Taxonomy" id="232991"/>
    <lineage>
        <taxon>Bacteria</taxon>
        <taxon>Bacillati</taxon>
        <taxon>Cyanobacteriota</taxon>
        <taxon>Cyanophyceae</taxon>
        <taxon>Nostocales</taxon>
        <taxon>Calotrichaceae</taxon>
        <taxon>Dulcicalothrix</taxon>
    </lineage>
</organism>
<dbReference type="InterPro" id="IPR003594">
    <property type="entry name" value="HATPase_dom"/>
</dbReference>
<dbReference type="PANTHER" id="PTHR45453">
    <property type="entry name" value="PHOSPHATE REGULON SENSOR PROTEIN PHOR"/>
    <property type="match status" value="1"/>
</dbReference>
<evidence type="ECO:0000259" key="8">
    <source>
        <dbReference type="PROSITE" id="PS50109"/>
    </source>
</evidence>
<proteinExistence type="predicted"/>
<dbReference type="InterPro" id="IPR005467">
    <property type="entry name" value="His_kinase_dom"/>
</dbReference>
<dbReference type="CDD" id="cd00082">
    <property type="entry name" value="HisKA"/>
    <property type="match status" value="1"/>
</dbReference>
<evidence type="ECO:0000256" key="5">
    <source>
        <dbReference type="ARBA" id="ARBA00022777"/>
    </source>
</evidence>
<evidence type="ECO:0000313" key="9">
    <source>
        <dbReference type="EMBL" id="RUT07117.1"/>
    </source>
</evidence>
<dbReference type="InterPro" id="IPR036890">
    <property type="entry name" value="HATPase_C_sf"/>
</dbReference>
<comment type="caution">
    <text evidence="9">The sequence shown here is derived from an EMBL/GenBank/DDBJ whole genome shotgun (WGS) entry which is preliminary data.</text>
</comment>
<dbReference type="SMART" id="SM00388">
    <property type="entry name" value="HisKA"/>
    <property type="match status" value="1"/>
</dbReference>
<reference evidence="9" key="2">
    <citation type="journal article" date="2019" name="Genome Biol. Evol.">
        <title>Day and night: Metabolic profiles and evolutionary relationships of six axenic non-marine cyanobacteria.</title>
        <authorList>
            <person name="Will S.E."/>
            <person name="Henke P."/>
            <person name="Boedeker C."/>
            <person name="Huang S."/>
            <person name="Brinkmann H."/>
            <person name="Rohde M."/>
            <person name="Jarek M."/>
            <person name="Friedl T."/>
            <person name="Seufert S."/>
            <person name="Schumacher M."/>
            <person name="Overmann J."/>
            <person name="Neumann-Schaal M."/>
            <person name="Petersen J."/>
        </authorList>
    </citation>
    <scope>NUCLEOTIDE SEQUENCE [LARGE SCALE GENOMIC DNA]</scope>
    <source>
        <strain evidence="9">PCC 7102</strain>
    </source>
</reference>
<dbReference type="Pfam" id="PF00512">
    <property type="entry name" value="HisKA"/>
    <property type="match status" value="1"/>
</dbReference>
<evidence type="ECO:0000256" key="2">
    <source>
        <dbReference type="ARBA" id="ARBA00012438"/>
    </source>
</evidence>
<dbReference type="GO" id="GO:0016036">
    <property type="term" value="P:cellular response to phosphate starvation"/>
    <property type="evidence" value="ECO:0007669"/>
    <property type="project" value="TreeGrafter"/>
</dbReference>
<keyword evidence="5" id="KW-0418">Kinase</keyword>
<dbReference type="InterPro" id="IPR036097">
    <property type="entry name" value="HisK_dim/P_sf"/>
</dbReference>
<evidence type="ECO:0000256" key="3">
    <source>
        <dbReference type="ARBA" id="ARBA00022553"/>
    </source>
</evidence>
<evidence type="ECO:0000256" key="7">
    <source>
        <dbReference type="ARBA" id="ARBA00055745"/>
    </source>
</evidence>